<keyword evidence="2" id="KW-0597">Phosphoprotein</keyword>
<dbReference type="GO" id="GO:0006874">
    <property type="term" value="P:intracellular calcium ion homeostasis"/>
    <property type="evidence" value="ECO:0007669"/>
    <property type="project" value="TreeGrafter"/>
</dbReference>
<sequence length="108" mass="12819">MLIELISYFYCYFTGSPRVRIFTCKQLRYAWDNLTQSFNKLKGLDVNVTSAYFHQQKGLPVQEQISRRLAYGPNEITIPYKNLNTLLVLETLNPFYVFQIFSVMLWFT</sequence>
<keyword evidence="3" id="KW-0479">Metal-binding</keyword>
<evidence type="ECO:0000256" key="6">
    <source>
        <dbReference type="ARBA" id="ARBA00022842"/>
    </source>
</evidence>
<evidence type="ECO:0000256" key="2">
    <source>
        <dbReference type="ARBA" id="ARBA00022553"/>
    </source>
</evidence>
<evidence type="ECO:0000256" key="7">
    <source>
        <dbReference type="ARBA" id="ARBA00022967"/>
    </source>
</evidence>
<evidence type="ECO:0000256" key="3">
    <source>
        <dbReference type="ARBA" id="ARBA00022723"/>
    </source>
</evidence>
<dbReference type="SUPFAM" id="SSF81665">
    <property type="entry name" value="Calcium ATPase, transmembrane domain M"/>
    <property type="match status" value="1"/>
</dbReference>
<dbReference type="Proteomes" id="UP000606786">
    <property type="component" value="Unassembled WGS sequence"/>
</dbReference>
<evidence type="ECO:0000256" key="4">
    <source>
        <dbReference type="ARBA" id="ARBA00022741"/>
    </source>
</evidence>
<keyword evidence="10" id="KW-1185">Reference proteome</keyword>
<dbReference type="GO" id="GO:0019829">
    <property type="term" value="F:ATPase-coupled monoatomic cation transmembrane transporter activity"/>
    <property type="evidence" value="ECO:0007669"/>
    <property type="project" value="TreeGrafter"/>
</dbReference>
<dbReference type="OrthoDB" id="48943at2759"/>
<dbReference type="GO" id="GO:0016020">
    <property type="term" value="C:membrane"/>
    <property type="evidence" value="ECO:0007669"/>
    <property type="project" value="UniProtKB-SubCell"/>
</dbReference>
<organism evidence="9 10">
    <name type="scientific">Ceratitis capitata</name>
    <name type="common">Mediterranean fruit fly</name>
    <name type="synonym">Tephritis capitata</name>
    <dbReference type="NCBI Taxonomy" id="7213"/>
    <lineage>
        <taxon>Eukaryota</taxon>
        <taxon>Metazoa</taxon>
        <taxon>Ecdysozoa</taxon>
        <taxon>Arthropoda</taxon>
        <taxon>Hexapoda</taxon>
        <taxon>Insecta</taxon>
        <taxon>Pterygota</taxon>
        <taxon>Neoptera</taxon>
        <taxon>Endopterygota</taxon>
        <taxon>Diptera</taxon>
        <taxon>Brachycera</taxon>
        <taxon>Muscomorpha</taxon>
        <taxon>Tephritoidea</taxon>
        <taxon>Tephritidae</taxon>
        <taxon>Ceratitis</taxon>
        <taxon>Ceratitis</taxon>
    </lineage>
</organism>
<accession>A0A811USV8</accession>
<evidence type="ECO:0000256" key="1">
    <source>
        <dbReference type="ARBA" id="ARBA00004141"/>
    </source>
</evidence>
<dbReference type="GO" id="GO:0005524">
    <property type="term" value="F:ATP binding"/>
    <property type="evidence" value="ECO:0007669"/>
    <property type="project" value="UniProtKB-KW"/>
</dbReference>
<keyword evidence="5" id="KW-0067">ATP-binding</keyword>
<gene>
    <name evidence="9" type="ORF">CCAP1982_LOCUS10548</name>
</gene>
<evidence type="ECO:0000313" key="10">
    <source>
        <dbReference type="Proteomes" id="UP000606786"/>
    </source>
</evidence>
<keyword evidence="6" id="KW-0460">Magnesium</keyword>
<evidence type="ECO:0000259" key="8">
    <source>
        <dbReference type="Pfam" id="PF00690"/>
    </source>
</evidence>
<dbReference type="PANTHER" id="PTHR45630:SF8">
    <property type="entry name" value="CATION-TRANSPORTING ATPASE"/>
    <property type="match status" value="1"/>
</dbReference>
<protein>
    <submittedName>
        <fullName evidence="9">(Mediterranean fruit fly) hypothetical protein</fullName>
    </submittedName>
</protein>
<feature type="non-terminal residue" evidence="9">
    <location>
        <position position="108"/>
    </location>
</feature>
<keyword evidence="7" id="KW-1278">Translocase</keyword>
<dbReference type="PANTHER" id="PTHR45630">
    <property type="entry name" value="CATION-TRANSPORTING ATPASE-RELATED"/>
    <property type="match status" value="1"/>
</dbReference>
<proteinExistence type="predicted"/>
<dbReference type="GO" id="GO:0015203">
    <property type="term" value="F:polyamine transmembrane transporter activity"/>
    <property type="evidence" value="ECO:0007669"/>
    <property type="project" value="TreeGrafter"/>
</dbReference>
<evidence type="ECO:0000313" key="9">
    <source>
        <dbReference type="EMBL" id="CAD7002060.1"/>
    </source>
</evidence>
<comment type="caution">
    <text evidence="9">The sequence shown here is derived from an EMBL/GenBank/DDBJ whole genome shotgun (WGS) entry which is preliminary data.</text>
</comment>
<dbReference type="GO" id="GO:0140358">
    <property type="term" value="F:P-type transmembrane transporter activity"/>
    <property type="evidence" value="ECO:0007669"/>
    <property type="project" value="InterPro"/>
</dbReference>
<feature type="domain" description="Cation-transporting P-type ATPase N-terminal" evidence="8">
    <location>
        <begin position="49"/>
        <end position="105"/>
    </location>
</feature>
<comment type="subcellular location">
    <subcellularLocation>
        <location evidence="1">Membrane</location>
        <topology evidence="1">Multi-pass membrane protein</topology>
    </subcellularLocation>
</comment>
<dbReference type="EMBL" id="CAJHJT010000023">
    <property type="protein sequence ID" value="CAD7002060.1"/>
    <property type="molecule type" value="Genomic_DNA"/>
</dbReference>
<dbReference type="InterPro" id="IPR004014">
    <property type="entry name" value="ATPase_P-typ_cation-transptr_N"/>
</dbReference>
<dbReference type="InterPro" id="IPR006544">
    <property type="entry name" value="P-type_TPase_V"/>
</dbReference>
<reference evidence="9" key="1">
    <citation type="submission" date="2020-11" db="EMBL/GenBank/DDBJ databases">
        <authorList>
            <person name="Whitehead M."/>
        </authorList>
    </citation>
    <scope>NUCLEOTIDE SEQUENCE</scope>
    <source>
        <strain evidence="9">EGII</strain>
    </source>
</reference>
<name>A0A811USV8_CERCA</name>
<keyword evidence="4" id="KW-0547">Nucleotide-binding</keyword>
<dbReference type="GO" id="GO:0046872">
    <property type="term" value="F:metal ion binding"/>
    <property type="evidence" value="ECO:0007669"/>
    <property type="project" value="UniProtKB-KW"/>
</dbReference>
<dbReference type="InterPro" id="IPR023298">
    <property type="entry name" value="ATPase_P-typ_TM_dom_sf"/>
</dbReference>
<dbReference type="AlphaFoldDB" id="A0A811USV8"/>
<dbReference type="Pfam" id="PF00690">
    <property type="entry name" value="Cation_ATPase_N"/>
    <property type="match status" value="1"/>
</dbReference>
<evidence type="ECO:0000256" key="5">
    <source>
        <dbReference type="ARBA" id="ARBA00022840"/>
    </source>
</evidence>